<keyword evidence="1" id="KW-0812">Transmembrane</keyword>
<evidence type="ECO:0000256" key="1">
    <source>
        <dbReference type="SAM" id="Phobius"/>
    </source>
</evidence>
<gene>
    <name evidence="2" type="ORF">MM415B02714_0011</name>
</gene>
<proteinExistence type="predicted"/>
<keyword evidence="1" id="KW-1133">Transmembrane helix</keyword>
<keyword evidence="1" id="KW-0472">Membrane</keyword>
<sequence length="94" mass="10399">MSNDYKEYSERDLLIKAVTQLDTLCKQTIPRIHERLDSVEKIQTEDHNEIGNLKTELCVRFGPGRMAAWSSAGGLITVAAGGIVYGIGKGLGYW</sequence>
<reference evidence="2" key="1">
    <citation type="submission" date="2020-03" db="EMBL/GenBank/DDBJ databases">
        <title>The deep terrestrial virosphere.</title>
        <authorList>
            <person name="Holmfeldt K."/>
            <person name="Nilsson E."/>
            <person name="Simone D."/>
            <person name="Lopez-Fernandez M."/>
            <person name="Wu X."/>
            <person name="de Brujin I."/>
            <person name="Lundin D."/>
            <person name="Andersson A."/>
            <person name="Bertilsson S."/>
            <person name="Dopson M."/>
        </authorList>
    </citation>
    <scope>NUCLEOTIDE SEQUENCE</scope>
    <source>
        <strain evidence="2">MM415B02714</strain>
    </source>
</reference>
<accession>A0A6M3L5B7</accession>
<feature type="transmembrane region" description="Helical" evidence="1">
    <location>
        <begin position="67"/>
        <end position="88"/>
    </location>
</feature>
<dbReference type="AlphaFoldDB" id="A0A6M3L5B7"/>
<protein>
    <submittedName>
        <fullName evidence="2">Uncharacterized protein</fullName>
    </submittedName>
</protein>
<organism evidence="2">
    <name type="scientific">viral metagenome</name>
    <dbReference type="NCBI Taxonomy" id="1070528"/>
    <lineage>
        <taxon>unclassified sequences</taxon>
        <taxon>metagenomes</taxon>
        <taxon>organismal metagenomes</taxon>
    </lineage>
</organism>
<dbReference type="EMBL" id="MT142795">
    <property type="protein sequence ID" value="QJA88664.1"/>
    <property type="molecule type" value="Genomic_DNA"/>
</dbReference>
<name>A0A6M3L5B7_9ZZZZ</name>
<evidence type="ECO:0000313" key="2">
    <source>
        <dbReference type="EMBL" id="QJA88664.1"/>
    </source>
</evidence>